<reference evidence="2 3" key="1">
    <citation type="submission" date="2019-12" db="EMBL/GenBank/DDBJ databases">
        <title>The draft genomic sequence of strain Chitinophaga oryziterrae JCM 16595.</title>
        <authorList>
            <person name="Zhang X."/>
        </authorList>
    </citation>
    <scope>NUCLEOTIDE SEQUENCE [LARGE SCALE GENOMIC DNA]</scope>
    <source>
        <strain evidence="2 3">JCM 16595</strain>
    </source>
</reference>
<feature type="transmembrane region" description="Helical" evidence="1">
    <location>
        <begin position="6"/>
        <end position="26"/>
    </location>
</feature>
<dbReference type="OrthoDB" id="9787430at2"/>
<organism evidence="2 3">
    <name type="scientific">Chitinophaga oryziterrae</name>
    <dbReference type="NCBI Taxonomy" id="1031224"/>
    <lineage>
        <taxon>Bacteria</taxon>
        <taxon>Pseudomonadati</taxon>
        <taxon>Bacteroidota</taxon>
        <taxon>Chitinophagia</taxon>
        <taxon>Chitinophagales</taxon>
        <taxon>Chitinophagaceae</taxon>
        <taxon>Chitinophaga</taxon>
    </lineage>
</organism>
<name>A0A6N8JB99_9BACT</name>
<evidence type="ECO:0000313" key="3">
    <source>
        <dbReference type="Proteomes" id="UP000468388"/>
    </source>
</evidence>
<evidence type="ECO:0000313" key="2">
    <source>
        <dbReference type="EMBL" id="MVT41586.1"/>
    </source>
</evidence>
<keyword evidence="3" id="KW-1185">Reference proteome</keyword>
<keyword evidence="1" id="KW-1133">Transmembrane helix</keyword>
<sequence length="145" mass="16624">MNPYLIPFIAAFIGWFANWLTIKLLLLNRKQLINEQIRSKLTSPENIRSILPVVETHMDIFLKEKLPEAMPVFKMFIGESTTQQVKNVLMKELDSMFPMIIDQYLRNIDAESLIPVKIKKLFPIAGAALGFLLGLLFIILSHHSS</sequence>
<evidence type="ECO:0000256" key="1">
    <source>
        <dbReference type="SAM" id="Phobius"/>
    </source>
</evidence>
<proteinExistence type="predicted"/>
<protein>
    <recommendedName>
        <fullName evidence="4">DUF445 family protein</fullName>
    </recommendedName>
</protein>
<dbReference type="RefSeq" id="WP_157300225.1">
    <property type="nucleotide sequence ID" value="NZ_BAAAZB010000025.1"/>
</dbReference>
<comment type="caution">
    <text evidence="2">The sequence shown here is derived from an EMBL/GenBank/DDBJ whole genome shotgun (WGS) entry which is preliminary data.</text>
</comment>
<accession>A0A6N8JB99</accession>
<keyword evidence="1" id="KW-0812">Transmembrane</keyword>
<dbReference type="Proteomes" id="UP000468388">
    <property type="component" value="Unassembled WGS sequence"/>
</dbReference>
<evidence type="ECO:0008006" key="4">
    <source>
        <dbReference type="Google" id="ProtNLM"/>
    </source>
</evidence>
<keyword evidence="1" id="KW-0472">Membrane</keyword>
<dbReference type="EMBL" id="WRXO01000003">
    <property type="protein sequence ID" value="MVT41586.1"/>
    <property type="molecule type" value="Genomic_DNA"/>
</dbReference>
<feature type="transmembrane region" description="Helical" evidence="1">
    <location>
        <begin position="121"/>
        <end position="140"/>
    </location>
</feature>
<gene>
    <name evidence="2" type="ORF">GO495_13415</name>
</gene>
<dbReference type="AlphaFoldDB" id="A0A6N8JB99"/>